<name>A0A7G6SNB2_9HYPH</name>
<protein>
    <submittedName>
        <fullName evidence="1">Uncharacterized protein</fullName>
    </submittedName>
</protein>
<reference evidence="2" key="1">
    <citation type="journal article" date="2020" name="Mol. Plant Microbe">
        <title>Rhizobial microsymbionts of the narrowly endemic Oxytropis species growing in Kamchatka are characterized by significant genetic diversity and possess a set of genes that are associated with T3SS and T6SS secretion systems and can affect the development of symbiosis.</title>
        <authorList>
            <person name="Safronova V."/>
            <person name="Guro P."/>
            <person name="Sazanova A."/>
            <person name="Kuznetsova I."/>
            <person name="Belimov A."/>
            <person name="Yakubov V."/>
            <person name="Chirak E."/>
            <person name="Afonin A."/>
            <person name="Gogolev Y."/>
            <person name="Andronov E."/>
            <person name="Tikhonovich I."/>
        </authorList>
    </citation>
    <scope>NUCLEOTIDE SEQUENCE [LARGE SCALE GENOMIC DNA]</scope>
    <source>
        <strain evidence="2">583</strain>
    </source>
</reference>
<sequence>MAALSNFACGQLPSIYDGVAEILGFPHEPRMSRKLEKSEPDESLYQVFVDDNFHYRDESHRYLDGQFATYDEAVAHCRAIVDGELENAFKPGATAEQRFETYSLFGLDPFIKTPPGRRVDPPFSAWDYAKERCGILPRDAAIPEA</sequence>
<accession>A0A7G6SNB2</accession>
<proteinExistence type="predicted"/>
<evidence type="ECO:0000313" key="2">
    <source>
        <dbReference type="Proteomes" id="UP000515465"/>
    </source>
</evidence>
<dbReference type="AlphaFoldDB" id="A0A7G6SNB2"/>
<evidence type="ECO:0000313" key="1">
    <source>
        <dbReference type="EMBL" id="QND55994.1"/>
    </source>
</evidence>
<dbReference type="RefSeq" id="WP_183461828.1">
    <property type="nucleotide sequence ID" value="NZ_CP050296.1"/>
</dbReference>
<dbReference type="Proteomes" id="UP000515465">
    <property type="component" value="Chromosome"/>
</dbReference>
<organism evidence="1 2">
    <name type="scientific">Mesorhizobium huakuii</name>
    <dbReference type="NCBI Taxonomy" id="28104"/>
    <lineage>
        <taxon>Bacteria</taxon>
        <taxon>Pseudomonadati</taxon>
        <taxon>Pseudomonadota</taxon>
        <taxon>Alphaproteobacteria</taxon>
        <taxon>Hyphomicrobiales</taxon>
        <taxon>Phyllobacteriaceae</taxon>
        <taxon>Mesorhizobium</taxon>
    </lineage>
</organism>
<dbReference type="EMBL" id="CP050296">
    <property type="protein sequence ID" value="QND55994.1"/>
    <property type="molecule type" value="Genomic_DNA"/>
</dbReference>
<gene>
    <name evidence="1" type="ORF">HB778_04525</name>
</gene>